<evidence type="ECO:0000313" key="5">
    <source>
        <dbReference type="Ensembl" id="ENSSORP00005027934.1"/>
    </source>
</evidence>
<dbReference type="Pfam" id="PF00147">
    <property type="entry name" value="Fibrinogen_C"/>
    <property type="match status" value="1"/>
</dbReference>
<dbReference type="GO" id="GO:0042730">
    <property type="term" value="P:fibrinolysis"/>
    <property type="evidence" value="ECO:0007669"/>
    <property type="project" value="TreeGrafter"/>
</dbReference>
<dbReference type="GO" id="GO:0034116">
    <property type="term" value="P:positive regulation of heterotypic cell-cell adhesion"/>
    <property type="evidence" value="ECO:0007669"/>
    <property type="project" value="TreeGrafter"/>
</dbReference>
<evidence type="ECO:0000256" key="3">
    <source>
        <dbReference type="ARBA" id="ARBA00023157"/>
    </source>
</evidence>
<reference evidence="5" key="1">
    <citation type="submission" date="2019-06" db="EMBL/GenBank/DDBJ databases">
        <authorList>
            <consortium name="Wellcome Sanger Institute Data Sharing"/>
        </authorList>
    </citation>
    <scope>NUCLEOTIDE SEQUENCE [LARGE SCALE GENOMIC DNA]</scope>
</reference>
<accession>A0A673AF61</accession>
<comment type="subcellular location">
    <subcellularLocation>
        <location evidence="1">Secreted</location>
    </subcellularLocation>
</comment>
<name>A0A673AF61_9TELE</name>
<dbReference type="GO" id="GO:0005577">
    <property type="term" value="C:fibrinogen complex"/>
    <property type="evidence" value="ECO:0007669"/>
    <property type="project" value="TreeGrafter"/>
</dbReference>
<dbReference type="Gene3D" id="3.90.215.10">
    <property type="entry name" value="Gamma Fibrinogen, chain A, domain 1"/>
    <property type="match status" value="1"/>
</dbReference>
<keyword evidence="6" id="KW-1185">Reference proteome</keyword>
<evidence type="ECO:0000313" key="6">
    <source>
        <dbReference type="Proteomes" id="UP000472271"/>
    </source>
</evidence>
<evidence type="ECO:0000259" key="4">
    <source>
        <dbReference type="PROSITE" id="PS51406"/>
    </source>
</evidence>
<organism evidence="5 6">
    <name type="scientific">Sphaeramia orbicularis</name>
    <name type="common">orbiculate cardinalfish</name>
    <dbReference type="NCBI Taxonomy" id="375764"/>
    <lineage>
        <taxon>Eukaryota</taxon>
        <taxon>Metazoa</taxon>
        <taxon>Chordata</taxon>
        <taxon>Craniata</taxon>
        <taxon>Vertebrata</taxon>
        <taxon>Euteleostomi</taxon>
        <taxon>Actinopterygii</taxon>
        <taxon>Neopterygii</taxon>
        <taxon>Teleostei</taxon>
        <taxon>Neoteleostei</taxon>
        <taxon>Acanthomorphata</taxon>
        <taxon>Gobiaria</taxon>
        <taxon>Kurtiformes</taxon>
        <taxon>Apogonoidei</taxon>
        <taxon>Apogonidae</taxon>
        <taxon>Apogoninae</taxon>
        <taxon>Sphaeramia</taxon>
    </lineage>
</organism>
<protein>
    <recommendedName>
        <fullName evidence="4">Fibrinogen C-terminal domain-containing protein</fullName>
    </recommendedName>
</protein>
<dbReference type="PANTHER" id="PTHR47221">
    <property type="entry name" value="FIBRINOGEN ALPHA CHAIN"/>
    <property type="match status" value="1"/>
</dbReference>
<keyword evidence="3" id="KW-1015">Disulfide bond</keyword>
<reference evidence="5" key="3">
    <citation type="submission" date="2025-09" db="UniProtKB">
        <authorList>
            <consortium name="Ensembl"/>
        </authorList>
    </citation>
    <scope>IDENTIFICATION</scope>
</reference>
<proteinExistence type="predicted"/>
<dbReference type="SUPFAM" id="SSF56496">
    <property type="entry name" value="Fibrinogen C-terminal domain-like"/>
    <property type="match status" value="1"/>
</dbReference>
<dbReference type="PROSITE" id="PS51406">
    <property type="entry name" value="FIBRINOGEN_C_2"/>
    <property type="match status" value="1"/>
</dbReference>
<dbReference type="GO" id="GO:0070527">
    <property type="term" value="P:platelet aggregation"/>
    <property type="evidence" value="ECO:0007669"/>
    <property type="project" value="TreeGrafter"/>
</dbReference>
<dbReference type="SMART" id="SM00186">
    <property type="entry name" value="FBG"/>
    <property type="match status" value="1"/>
</dbReference>
<sequence length="146" mass="16483">MQTNCVSGLDVLHYLTRRQTHQLLVEMEDFTGQKASAGYSYFSVDSECHGYKLNVTGFINEGAGDGLNVHNGMKFSTFDKDQDVWPNNCAKRYLGAFWYQSCHHANPNGVYRWGADGTISGDGVEWLPWKGYDYSLKAISMKIRPV</sequence>
<dbReference type="AlphaFoldDB" id="A0A673AF61"/>
<evidence type="ECO:0000256" key="1">
    <source>
        <dbReference type="ARBA" id="ARBA00004613"/>
    </source>
</evidence>
<dbReference type="GO" id="GO:0030674">
    <property type="term" value="F:protein-macromolecule adaptor activity"/>
    <property type="evidence" value="ECO:0007669"/>
    <property type="project" value="TreeGrafter"/>
</dbReference>
<dbReference type="PANTHER" id="PTHR47221:SF7">
    <property type="entry name" value="FIBRINOGEN BETA CHAIN"/>
    <property type="match status" value="1"/>
</dbReference>
<evidence type="ECO:0000256" key="2">
    <source>
        <dbReference type="ARBA" id="ARBA00022525"/>
    </source>
</evidence>
<dbReference type="InterPro" id="IPR002181">
    <property type="entry name" value="Fibrinogen_a/b/g_C_dom"/>
</dbReference>
<dbReference type="InterPro" id="IPR014716">
    <property type="entry name" value="Fibrinogen_a/b/g_C_1"/>
</dbReference>
<dbReference type="InParanoid" id="A0A673AF61"/>
<dbReference type="GO" id="GO:0005201">
    <property type="term" value="F:extracellular matrix structural constituent"/>
    <property type="evidence" value="ECO:0007669"/>
    <property type="project" value="TreeGrafter"/>
</dbReference>
<dbReference type="InterPro" id="IPR036056">
    <property type="entry name" value="Fibrinogen-like_C"/>
</dbReference>
<reference evidence="5" key="2">
    <citation type="submission" date="2025-08" db="UniProtKB">
        <authorList>
            <consortium name="Ensembl"/>
        </authorList>
    </citation>
    <scope>IDENTIFICATION</scope>
</reference>
<dbReference type="InterPro" id="IPR037579">
    <property type="entry name" value="FIB_ANG-like"/>
</dbReference>
<keyword evidence="2" id="KW-0964">Secreted</keyword>
<feature type="domain" description="Fibrinogen C-terminal" evidence="4">
    <location>
        <begin position="1"/>
        <end position="146"/>
    </location>
</feature>
<dbReference type="GO" id="GO:0072377">
    <property type="term" value="P:blood coagulation, common pathway"/>
    <property type="evidence" value="ECO:0007669"/>
    <property type="project" value="TreeGrafter"/>
</dbReference>
<dbReference type="Ensembl" id="ENSSORT00005028734.1">
    <property type="protein sequence ID" value="ENSSORP00005027934.1"/>
    <property type="gene ID" value="ENSSORG00005013374.1"/>
</dbReference>
<dbReference type="Proteomes" id="UP000472271">
    <property type="component" value="Chromosome 19"/>
</dbReference>